<dbReference type="NCBIfam" id="TIGR00453">
    <property type="entry name" value="ispD"/>
    <property type="match status" value="1"/>
</dbReference>
<organism evidence="4 5">
    <name type="scientific">Albibacterium profundi</name>
    <dbReference type="NCBI Taxonomy" id="3134906"/>
    <lineage>
        <taxon>Bacteria</taxon>
        <taxon>Pseudomonadati</taxon>
        <taxon>Bacteroidota</taxon>
        <taxon>Sphingobacteriia</taxon>
        <taxon>Sphingobacteriales</taxon>
        <taxon>Sphingobacteriaceae</taxon>
        <taxon>Albibacterium</taxon>
    </lineage>
</organism>
<feature type="site" description="Positions MEP for the nucleophilic attack" evidence="3">
    <location>
        <position position="213"/>
    </location>
</feature>
<dbReference type="Gene3D" id="3.90.550.10">
    <property type="entry name" value="Spore Coat Polysaccharide Biosynthesis Protein SpsA, Chain A"/>
    <property type="match status" value="1"/>
</dbReference>
<dbReference type="CDD" id="cd02516">
    <property type="entry name" value="CDP-ME_synthetase"/>
    <property type="match status" value="1"/>
</dbReference>
<comment type="caution">
    <text evidence="4">The sequence shown here is derived from an EMBL/GenBank/DDBJ whole genome shotgun (WGS) entry which is preliminary data.</text>
</comment>
<evidence type="ECO:0000256" key="3">
    <source>
        <dbReference type="HAMAP-Rule" id="MF_00108"/>
    </source>
</evidence>
<evidence type="ECO:0000313" key="5">
    <source>
        <dbReference type="Proteomes" id="UP001580928"/>
    </source>
</evidence>
<dbReference type="Proteomes" id="UP001580928">
    <property type="component" value="Unassembled WGS sequence"/>
</dbReference>
<reference evidence="4 5" key="1">
    <citation type="submission" date="2024-04" db="EMBL/GenBank/DDBJ databases">
        <title>Albibacterium profundi sp. nov., isolated from sediment of the Challenger Deep of Mariana Trench.</title>
        <authorList>
            <person name="Wang Y."/>
        </authorList>
    </citation>
    <scope>NUCLEOTIDE SEQUENCE [LARGE SCALE GENOMIC DNA]</scope>
    <source>
        <strain evidence="4 5">RHL897</strain>
    </source>
</reference>
<dbReference type="InterPro" id="IPR001228">
    <property type="entry name" value="IspD"/>
</dbReference>
<protein>
    <recommendedName>
        <fullName evidence="3">2-C-methyl-D-erythritol 4-phosphate cytidylyltransferase</fullName>
        <ecNumber evidence="3">2.7.7.60</ecNumber>
    </recommendedName>
    <alternativeName>
        <fullName evidence="3">4-diphosphocytidyl-2C-methyl-D-erythritol synthase</fullName>
    </alternativeName>
    <alternativeName>
        <fullName evidence="3">MEP cytidylyltransferase</fullName>
        <shortName evidence="3">MCT</shortName>
    </alternativeName>
</protein>
<dbReference type="RefSeq" id="WP_375555969.1">
    <property type="nucleotide sequence ID" value="NZ_JBBVGT010000001.1"/>
</dbReference>
<sequence>MSDFKKYVIIVSGGTGSRMNSATPKQFLELNKVPLLMHTIRAFNASDIHIVLVQNDTHADIWASLCTKHQFDVPHSLVSGGKTRFHSVQNGLRFIVENEADLGSVLIAVHDGARPFVSKKIIEHSFQEVIDKKAVVPAIESRDSLRIISDGGINKALKREKVRLVQTPQTFFANILYDAYASDYNAEFTDDASVVEKSGYPIHLIEGDIRNIKITYPIDIAIAESWMNN</sequence>
<dbReference type="EMBL" id="JBBVGT010000001">
    <property type="protein sequence ID" value="MFB5944387.1"/>
    <property type="molecule type" value="Genomic_DNA"/>
</dbReference>
<comment type="function">
    <text evidence="3">Catalyzes the formation of 4-diphosphocytidyl-2-C-methyl-D-erythritol from CTP and 2-C-methyl-D-erythritol 4-phosphate (MEP).</text>
</comment>
<comment type="similarity">
    <text evidence="3">Belongs to the IspD/TarI cytidylyltransferase family. IspD subfamily.</text>
</comment>
<dbReference type="PANTHER" id="PTHR32125">
    <property type="entry name" value="2-C-METHYL-D-ERYTHRITOL 4-PHOSPHATE CYTIDYLYLTRANSFERASE, CHLOROPLASTIC"/>
    <property type="match status" value="1"/>
</dbReference>
<keyword evidence="3" id="KW-0414">Isoprene biosynthesis</keyword>
<dbReference type="NCBIfam" id="NF001186">
    <property type="entry name" value="PRK00155.2-3"/>
    <property type="match status" value="1"/>
</dbReference>
<feature type="site" description="Transition state stabilizer" evidence="3">
    <location>
        <position position="25"/>
    </location>
</feature>
<keyword evidence="5" id="KW-1185">Reference proteome</keyword>
<keyword evidence="1 3" id="KW-0808">Transferase</keyword>
<keyword evidence="2 3" id="KW-0548">Nucleotidyltransferase</keyword>
<gene>
    <name evidence="3" type="primary">ispD</name>
    <name evidence="4" type="ORF">WKR92_00935</name>
</gene>
<dbReference type="InterPro" id="IPR050088">
    <property type="entry name" value="IspD/TarI_cytidylyltransf_bact"/>
</dbReference>
<dbReference type="Pfam" id="PF01128">
    <property type="entry name" value="IspD"/>
    <property type="match status" value="1"/>
</dbReference>
<accession>A0ABV5CA14</accession>
<feature type="site" description="Positions MEP for the nucleophilic attack" evidence="3">
    <location>
        <position position="159"/>
    </location>
</feature>
<proteinExistence type="inferred from homology"/>
<evidence type="ECO:0000256" key="2">
    <source>
        <dbReference type="ARBA" id="ARBA00022695"/>
    </source>
</evidence>
<feature type="site" description="Transition state stabilizer" evidence="3">
    <location>
        <position position="18"/>
    </location>
</feature>
<name>A0ABV5CA14_9SPHI</name>
<dbReference type="GO" id="GO:0050518">
    <property type="term" value="F:2-C-methyl-D-erythritol 4-phosphate cytidylyltransferase activity"/>
    <property type="evidence" value="ECO:0007669"/>
    <property type="project" value="UniProtKB-EC"/>
</dbReference>
<dbReference type="EC" id="2.7.7.60" evidence="3"/>
<dbReference type="InterPro" id="IPR029044">
    <property type="entry name" value="Nucleotide-diphossugar_trans"/>
</dbReference>
<comment type="catalytic activity">
    <reaction evidence="3">
        <text>2-C-methyl-D-erythritol 4-phosphate + CTP + H(+) = 4-CDP-2-C-methyl-D-erythritol + diphosphate</text>
        <dbReference type="Rhea" id="RHEA:13429"/>
        <dbReference type="ChEBI" id="CHEBI:15378"/>
        <dbReference type="ChEBI" id="CHEBI:33019"/>
        <dbReference type="ChEBI" id="CHEBI:37563"/>
        <dbReference type="ChEBI" id="CHEBI:57823"/>
        <dbReference type="ChEBI" id="CHEBI:58262"/>
        <dbReference type="EC" id="2.7.7.60"/>
    </reaction>
</comment>
<comment type="pathway">
    <text evidence="3">Isoprenoid biosynthesis; isopentenyl diphosphate biosynthesis via DXP pathway; isopentenyl diphosphate from 1-deoxy-D-xylulose 5-phosphate: step 2/6.</text>
</comment>
<evidence type="ECO:0000313" key="4">
    <source>
        <dbReference type="EMBL" id="MFB5944387.1"/>
    </source>
</evidence>
<dbReference type="PANTHER" id="PTHR32125:SF4">
    <property type="entry name" value="2-C-METHYL-D-ERYTHRITOL 4-PHOSPHATE CYTIDYLYLTRANSFERASE, CHLOROPLASTIC"/>
    <property type="match status" value="1"/>
</dbReference>
<dbReference type="InterPro" id="IPR034683">
    <property type="entry name" value="IspD/TarI"/>
</dbReference>
<dbReference type="SUPFAM" id="SSF53448">
    <property type="entry name" value="Nucleotide-diphospho-sugar transferases"/>
    <property type="match status" value="1"/>
</dbReference>
<dbReference type="HAMAP" id="MF_00108">
    <property type="entry name" value="IspD"/>
    <property type="match status" value="1"/>
</dbReference>
<evidence type="ECO:0000256" key="1">
    <source>
        <dbReference type="ARBA" id="ARBA00022679"/>
    </source>
</evidence>